<dbReference type="CDD" id="cd00780">
    <property type="entry name" value="NTF2"/>
    <property type="match status" value="1"/>
</dbReference>
<dbReference type="InterPro" id="IPR032710">
    <property type="entry name" value="NTF2-like_dom_sf"/>
</dbReference>
<dbReference type="GO" id="GO:0005829">
    <property type="term" value="C:cytosol"/>
    <property type="evidence" value="ECO:0007669"/>
    <property type="project" value="TreeGrafter"/>
</dbReference>
<feature type="region of interest" description="Disordered" evidence="2">
    <location>
        <begin position="449"/>
        <end position="491"/>
    </location>
</feature>
<feature type="domain" description="NTF2" evidence="3">
    <location>
        <begin position="41"/>
        <end position="138"/>
    </location>
</feature>
<comment type="caution">
    <text evidence="4">The sequence shown here is derived from an EMBL/GenBank/DDBJ whole genome shotgun (WGS) entry which is preliminary data.</text>
</comment>
<evidence type="ECO:0000256" key="2">
    <source>
        <dbReference type="SAM" id="MobiDB-lite"/>
    </source>
</evidence>
<dbReference type="Proteomes" id="UP001172457">
    <property type="component" value="Chromosome 5"/>
</dbReference>
<feature type="compositionally biased region" description="Gly residues" evidence="2">
    <location>
        <begin position="449"/>
        <end position="464"/>
    </location>
</feature>
<name>A0AA38T4C7_9ASTR</name>
<dbReference type="InterPro" id="IPR018222">
    <property type="entry name" value="Nuclear_transport_factor_2_euk"/>
</dbReference>
<dbReference type="GO" id="GO:0003729">
    <property type="term" value="F:mRNA binding"/>
    <property type="evidence" value="ECO:0007669"/>
    <property type="project" value="TreeGrafter"/>
</dbReference>
<proteinExistence type="predicted"/>
<evidence type="ECO:0000256" key="1">
    <source>
        <dbReference type="ARBA" id="ARBA00022884"/>
    </source>
</evidence>
<dbReference type="SUPFAM" id="SSF54427">
    <property type="entry name" value="NTF2-like"/>
    <property type="match status" value="1"/>
</dbReference>
<dbReference type="InterPro" id="IPR035979">
    <property type="entry name" value="RBD_domain_sf"/>
</dbReference>
<dbReference type="AlphaFoldDB" id="A0AA38T4C7"/>
<dbReference type="Pfam" id="PF02136">
    <property type="entry name" value="NTF2"/>
    <property type="match status" value="1"/>
</dbReference>
<protein>
    <recommendedName>
        <fullName evidence="3">NTF2 domain-containing protein</fullName>
    </recommendedName>
</protein>
<keyword evidence="1" id="KW-0694">RNA-binding</keyword>
<feature type="region of interest" description="Disordered" evidence="2">
    <location>
        <begin position="272"/>
        <end position="295"/>
    </location>
</feature>
<dbReference type="InterPro" id="IPR012677">
    <property type="entry name" value="Nucleotide-bd_a/b_plait_sf"/>
</dbReference>
<sequence>MAAPAAAVAAAAVAAAPVSAQVDLAILRCIEKVNTIDEKKVGNAFVQQYYHILHQSPGLVHRFYQDVSKLGRPEEDGSMSITTTMDIRDAQESLNGGVDVLVTGYLTGKDNVLRNFTQSFFLAPQDKGFFVLNDIFRYMDIANHHEGDNAPTENVVTPVTPEQVPEAVPVPENDIPEQVAVLTEEPKAEEVVTLENGEEPTVEEEDPVPEVVDEVPEIPQLAVESNTKIETKEVICIHFNTWKQMRCCFLIYGEKWVDDAFGLFPSTLDSNGSEAEWVPFSSPAPAPKKPQPKNQEQHLNNAFTTNVAAEAVTSNADAVENGIHEEEAEGYSVYIKGLPMAATPAMLEEEFKKFGPIKPNGIQVRSNRVPDAVQKAIEASPVMFGTRGAVVEEKRSTNSKGGNRGRFVVGRGGSGFRNEGMRGRGNFGGGRGYNRVGDFGGNRNDYGYRGGSRGGAASNRGGGDGFHRDNNGGGRVNRGLEVNGSARNVAQ</sequence>
<keyword evidence="5" id="KW-1185">Reference proteome</keyword>
<dbReference type="SUPFAM" id="SSF54928">
    <property type="entry name" value="RNA-binding domain, RBD"/>
    <property type="match status" value="1"/>
</dbReference>
<accession>A0AA38T4C7</accession>
<dbReference type="Gene3D" id="3.30.70.330">
    <property type="match status" value="1"/>
</dbReference>
<dbReference type="PANTHER" id="PTHR10693">
    <property type="entry name" value="RAS GTPASE-ACTIVATING PROTEIN-BINDING PROTEIN"/>
    <property type="match status" value="1"/>
</dbReference>
<organism evidence="4 5">
    <name type="scientific">Centaurea solstitialis</name>
    <name type="common">yellow star-thistle</name>
    <dbReference type="NCBI Taxonomy" id="347529"/>
    <lineage>
        <taxon>Eukaryota</taxon>
        <taxon>Viridiplantae</taxon>
        <taxon>Streptophyta</taxon>
        <taxon>Embryophyta</taxon>
        <taxon>Tracheophyta</taxon>
        <taxon>Spermatophyta</taxon>
        <taxon>Magnoliopsida</taxon>
        <taxon>eudicotyledons</taxon>
        <taxon>Gunneridae</taxon>
        <taxon>Pentapetalae</taxon>
        <taxon>asterids</taxon>
        <taxon>campanulids</taxon>
        <taxon>Asterales</taxon>
        <taxon>Asteraceae</taxon>
        <taxon>Carduoideae</taxon>
        <taxon>Cardueae</taxon>
        <taxon>Centaureinae</taxon>
        <taxon>Centaurea</taxon>
    </lineage>
</organism>
<dbReference type="PANTHER" id="PTHR10693:SF20">
    <property type="entry name" value="AT27578P"/>
    <property type="match status" value="1"/>
</dbReference>
<dbReference type="PROSITE" id="PS50177">
    <property type="entry name" value="NTF2_DOMAIN"/>
    <property type="match status" value="1"/>
</dbReference>
<evidence type="ECO:0000259" key="3">
    <source>
        <dbReference type="PROSITE" id="PS50177"/>
    </source>
</evidence>
<dbReference type="InterPro" id="IPR039539">
    <property type="entry name" value="Ras_GTPase_bind_prot"/>
</dbReference>
<evidence type="ECO:0000313" key="5">
    <source>
        <dbReference type="Proteomes" id="UP001172457"/>
    </source>
</evidence>
<gene>
    <name evidence="4" type="ORF">OSB04_020428</name>
</gene>
<reference evidence="4" key="1">
    <citation type="submission" date="2023-03" db="EMBL/GenBank/DDBJ databases">
        <title>Chromosome-scale reference genome and RAD-based genetic map of yellow starthistle (Centaurea solstitialis) reveal putative structural variation and QTLs associated with invader traits.</title>
        <authorList>
            <person name="Reatini B."/>
            <person name="Cang F.A."/>
            <person name="Jiang Q."/>
            <person name="Mckibben M.T.W."/>
            <person name="Barker M.S."/>
            <person name="Rieseberg L.H."/>
            <person name="Dlugosch K.M."/>
        </authorList>
    </citation>
    <scope>NUCLEOTIDE SEQUENCE</scope>
    <source>
        <strain evidence="4">CAN-66</strain>
        <tissue evidence="4">Leaf</tissue>
    </source>
</reference>
<feature type="compositionally biased region" description="Gly residues" evidence="2">
    <location>
        <begin position="423"/>
        <end position="432"/>
    </location>
</feature>
<dbReference type="InterPro" id="IPR002075">
    <property type="entry name" value="NTF2_dom"/>
</dbReference>
<dbReference type="GO" id="GO:1990904">
    <property type="term" value="C:ribonucleoprotein complex"/>
    <property type="evidence" value="ECO:0007669"/>
    <property type="project" value="TreeGrafter"/>
</dbReference>
<dbReference type="EMBL" id="JARYMX010000005">
    <property type="protein sequence ID" value="KAJ9547885.1"/>
    <property type="molecule type" value="Genomic_DNA"/>
</dbReference>
<dbReference type="Gene3D" id="3.10.450.50">
    <property type="match status" value="1"/>
</dbReference>
<dbReference type="CDD" id="cd00590">
    <property type="entry name" value="RRM_SF"/>
    <property type="match status" value="1"/>
</dbReference>
<feature type="region of interest" description="Disordered" evidence="2">
    <location>
        <begin position="393"/>
        <end position="435"/>
    </location>
</feature>
<evidence type="ECO:0000313" key="4">
    <source>
        <dbReference type="EMBL" id="KAJ9547885.1"/>
    </source>
</evidence>